<dbReference type="GO" id="GO:0046872">
    <property type="term" value="F:metal ion binding"/>
    <property type="evidence" value="ECO:0007669"/>
    <property type="project" value="UniProtKB-KW"/>
</dbReference>
<dbReference type="GO" id="GO:0005886">
    <property type="term" value="C:plasma membrane"/>
    <property type="evidence" value="ECO:0007669"/>
    <property type="project" value="TreeGrafter"/>
</dbReference>
<dbReference type="EC" id="3.1.4.4" evidence="2"/>
<comment type="catalytic activity">
    <reaction evidence="1">
        <text>a 1,2-diacyl-sn-glycero-3-phosphocholine + H2O = a 1,2-diacyl-sn-glycero-3-phosphate + choline + H(+)</text>
        <dbReference type="Rhea" id="RHEA:14445"/>
        <dbReference type="ChEBI" id="CHEBI:15354"/>
        <dbReference type="ChEBI" id="CHEBI:15377"/>
        <dbReference type="ChEBI" id="CHEBI:15378"/>
        <dbReference type="ChEBI" id="CHEBI:57643"/>
        <dbReference type="ChEBI" id="CHEBI:58608"/>
        <dbReference type="EC" id="3.1.4.4"/>
    </reaction>
</comment>
<organism evidence="10 11">
    <name type="scientific">Acacia crassicarpa</name>
    <name type="common">northern wattle</name>
    <dbReference type="NCBI Taxonomy" id="499986"/>
    <lineage>
        <taxon>Eukaryota</taxon>
        <taxon>Viridiplantae</taxon>
        <taxon>Streptophyta</taxon>
        <taxon>Embryophyta</taxon>
        <taxon>Tracheophyta</taxon>
        <taxon>Spermatophyta</taxon>
        <taxon>Magnoliopsida</taxon>
        <taxon>eudicotyledons</taxon>
        <taxon>Gunneridae</taxon>
        <taxon>Pentapetalae</taxon>
        <taxon>rosids</taxon>
        <taxon>fabids</taxon>
        <taxon>Fabales</taxon>
        <taxon>Fabaceae</taxon>
        <taxon>Caesalpinioideae</taxon>
        <taxon>mimosoid clade</taxon>
        <taxon>Acacieae</taxon>
        <taxon>Acacia</taxon>
    </lineage>
</organism>
<dbReference type="EMBL" id="JAWXYG010000014">
    <property type="protein sequence ID" value="KAK4254419.1"/>
    <property type="molecule type" value="Genomic_DNA"/>
</dbReference>
<evidence type="ECO:0000313" key="10">
    <source>
        <dbReference type="EMBL" id="KAK4254419.1"/>
    </source>
</evidence>
<gene>
    <name evidence="10" type="ORF">QN277_009805</name>
</gene>
<evidence type="ECO:0000256" key="6">
    <source>
        <dbReference type="ARBA" id="ARBA00022837"/>
    </source>
</evidence>
<evidence type="ECO:0000259" key="9">
    <source>
        <dbReference type="PROSITE" id="PS50035"/>
    </source>
</evidence>
<evidence type="ECO:0000256" key="5">
    <source>
        <dbReference type="ARBA" id="ARBA00022801"/>
    </source>
</evidence>
<evidence type="ECO:0000256" key="1">
    <source>
        <dbReference type="ARBA" id="ARBA00000798"/>
    </source>
</evidence>
<accession>A0AAE1JJP8</accession>
<evidence type="ECO:0000313" key="11">
    <source>
        <dbReference type="Proteomes" id="UP001293593"/>
    </source>
</evidence>
<dbReference type="SUPFAM" id="SSF56024">
    <property type="entry name" value="Phospholipase D/nuclease"/>
    <property type="match status" value="1"/>
</dbReference>
<dbReference type="Proteomes" id="UP001293593">
    <property type="component" value="Unassembled WGS sequence"/>
</dbReference>
<keyword evidence="11" id="KW-1185">Reference proteome</keyword>
<dbReference type="InterPro" id="IPR001736">
    <property type="entry name" value="PLipase_D/transphosphatidylase"/>
</dbReference>
<feature type="domain" description="PLD phosphodiesterase" evidence="9">
    <location>
        <begin position="64"/>
        <end position="91"/>
    </location>
</feature>
<dbReference type="PANTHER" id="PTHR18896:SF153">
    <property type="entry name" value="PHOSPHOLIPASE D"/>
    <property type="match status" value="1"/>
</dbReference>
<dbReference type="GO" id="GO:0009395">
    <property type="term" value="P:phospholipid catabolic process"/>
    <property type="evidence" value="ECO:0007669"/>
    <property type="project" value="TreeGrafter"/>
</dbReference>
<comment type="caution">
    <text evidence="10">The sequence shown here is derived from an EMBL/GenBank/DDBJ whole genome shotgun (WGS) entry which is preliminary data.</text>
</comment>
<keyword evidence="8" id="KW-0443">Lipid metabolism</keyword>
<dbReference type="Pfam" id="PF00614">
    <property type="entry name" value="PLDc"/>
    <property type="match status" value="1"/>
</dbReference>
<evidence type="ECO:0000256" key="4">
    <source>
        <dbReference type="ARBA" id="ARBA00022737"/>
    </source>
</evidence>
<evidence type="ECO:0000256" key="2">
    <source>
        <dbReference type="ARBA" id="ARBA00012027"/>
    </source>
</evidence>
<keyword evidence="5" id="KW-0378">Hydrolase</keyword>
<evidence type="ECO:0000256" key="7">
    <source>
        <dbReference type="ARBA" id="ARBA00022963"/>
    </source>
</evidence>
<dbReference type="Pfam" id="PF12357">
    <property type="entry name" value="PLD_C"/>
    <property type="match status" value="1"/>
</dbReference>
<proteinExistence type="predicted"/>
<dbReference type="PROSITE" id="PS50035">
    <property type="entry name" value="PLD"/>
    <property type="match status" value="1"/>
</dbReference>
<dbReference type="GO" id="GO:0004630">
    <property type="term" value="F:phospholipase D activity"/>
    <property type="evidence" value="ECO:0007669"/>
    <property type="project" value="UniProtKB-EC"/>
</dbReference>
<sequence length="218" mass="24521">MSMMYRIVADAIKQAGLTDRCHPQDYLNFYCLGKREPQISQSPSPVFHSAENRTLASVKRFRRFMIYVHAKGMIVDDEYVLIGSANINERSFDGSRDTEIAMGAYQPNYTKKAEMACPHGQVYGYRMSLWAEHLRSVEDIFDEPESLQCVTYVNNVAKRNWAAYVSDDAGNMWGHLMQYPVHVSADGTVSALPDHETFPDVGGKILGSLNSLPDALTI</sequence>
<keyword evidence="4" id="KW-0677">Repeat</keyword>
<keyword evidence="6" id="KW-0106">Calcium</keyword>
<reference evidence="10" key="1">
    <citation type="submission" date="2023-10" db="EMBL/GenBank/DDBJ databases">
        <title>Chromosome-level genome of the transformable northern wattle, Acacia crassicarpa.</title>
        <authorList>
            <person name="Massaro I."/>
            <person name="Sinha N.R."/>
            <person name="Poethig S."/>
            <person name="Leichty A.R."/>
        </authorList>
    </citation>
    <scope>NUCLEOTIDE SEQUENCE</scope>
    <source>
        <strain evidence="10">Acra3RX</strain>
        <tissue evidence="10">Leaf</tissue>
    </source>
</reference>
<dbReference type="AlphaFoldDB" id="A0AAE1JJP8"/>
<dbReference type="SMART" id="SM00155">
    <property type="entry name" value="PLDc"/>
    <property type="match status" value="1"/>
</dbReference>
<protein>
    <recommendedName>
        <fullName evidence="2">phospholipase D</fullName>
        <ecNumber evidence="2">3.1.4.4</ecNumber>
    </recommendedName>
</protein>
<dbReference type="Gene3D" id="3.30.870.10">
    <property type="entry name" value="Endonuclease Chain A"/>
    <property type="match status" value="1"/>
</dbReference>
<evidence type="ECO:0000256" key="3">
    <source>
        <dbReference type="ARBA" id="ARBA00022723"/>
    </source>
</evidence>
<dbReference type="InterPro" id="IPR024632">
    <property type="entry name" value="PLipase_D_C"/>
</dbReference>
<name>A0AAE1JJP8_9FABA</name>
<dbReference type="PANTHER" id="PTHR18896">
    <property type="entry name" value="PHOSPHOLIPASE D"/>
    <property type="match status" value="1"/>
</dbReference>
<dbReference type="InterPro" id="IPR015679">
    <property type="entry name" value="PLipase_D_fam"/>
</dbReference>
<keyword evidence="3" id="KW-0479">Metal-binding</keyword>
<evidence type="ECO:0000256" key="8">
    <source>
        <dbReference type="ARBA" id="ARBA00023098"/>
    </source>
</evidence>
<keyword evidence="7" id="KW-0442">Lipid degradation</keyword>